<dbReference type="GO" id="GO:0051298">
    <property type="term" value="P:centrosome duplication"/>
    <property type="evidence" value="ECO:0007669"/>
    <property type="project" value="InterPro"/>
</dbReference>
<dbReference type="GeneTree" id="ENSGT00510000048187"/>
<dbReference type="InterPro" id="IPR057662">
    <property type="entry name" value="CEP192_Aurora-A_bind"/>
</dbReference>
<evidence type="ECO:0000313" key="10">
    <source>
        <dbReference type="Ensembl" id="ENSRBIP00000009678.1"/>
    </source>
</evidence>
<feature type="compositionally biased region" description="Low complexity" evidence="1">
    <location>
        <begin position="511"/>
        <end position="532"/>
    </location>
</feature>
<dbReference type="InterPro" id="IPR054087">
    <property type="entry name" value="Cep192-like_D7"/>
</dbReference>
<accession>A0A2K6KEH4</accession>
<name>A0A2K6KEH4_RHIBE</name>
<feature type="domain" description="Cep192-like" evidence="3">
    <location>
        <begin position="1013"/>
        <end position="1166"/>
    </location>
</feature>
<dbReference type="GO" id="GO:0000242">
    <property type="term" value="C:pericentriolar material"/>
    <property type="evidence" value="ECO:0007669"/>
    <property type="project" value="TreeGrafter"/>
</dbReference>
<dbReference type="InterPro" id="IPR039103">
    <property type="entry name" value="Spd-2/CEP192"/>
</dbReference>
<dbReference type="FunFam" id="2.60.40.10:FF:000681">
    <property type="entry name" value="Centrosomal protein of 192 kDa"/>
    <property type="match status" value="1"/>
</dbReference>
<dbReference type="Ensembl" id="ENSRBIT00000033297.1">
    <property type="protein sequence ID" value="ENSRBIP00000009678.1"/>
    <property type="gene ID" value="ENSRBIG00000028675.1"/>
</dbReference>
<organism evidence="10 11">
    <name type="scientific">Rhinopithecus bieti</name>
    <name type="common">Black snub-nosed monkey</name>
    <name type="synonym">Pygathrix bieti</name>
    <dbReference type="NCBI Taxonomy" id="61621"/>
    <lineage>
        <taxon>Eukaryota</taxon>
        <taxon>Metazoa</taxon>
        <taxon>Chordata</taxon>
        <taxon>Craniata</taxon>
        <taxon>Vertebrata</taxon>
        <taxon>Euteleostomi</taxon>
        <taxon>Mammalia</taxon>
        <taxon>Eutheria</taxon>
        <taxon>Euarchontoglires</taxon>
        <taxon>Primates</taxon>
        <taxon>Haplorrhini</taxon>
        <taxon>Catarrhini</taxon>
        <taxon>Cercopithecidae</taxon>
        <taxon>Colobinae</taxon>
        <taxon>Rhinopithecus</taxon>
    </lineage>
</organism>
<dbReference type="InterPro" id="IPR054085">
    <property type="entry name" value="Cep192-like_D1"/>
</dbReference>
<dbReference type="Pfam" id="PF25763">
    <property type="entry name" value="Aurora-A_bind_CEP192"/>
    <property type="match status" value="1"/>
</dbReference>
<evidence type="ECO:0000259" key="9">
    <source>
        <dbReference type="Pfam" id="PF22076"/>
    </source>
</evidence>
<feature type="domain" description="Cep192-like" evidence="9">
    <location>
        <begin position="1640"/>
        <end position="1741"/>
    </location>
</feature>
<dbReference type="GO" id="GO:0090222">
    <property type="term" value="P:centrosome-templated microtubule nucleation"/>
    <property type="evidence" value="ECO:0007669"/>
    <property type="project" value="InterPro"/>
</dbReference>
<gene>
    <name evidence="10" type="primary">CEP192</name>
</gene>
<dbReference type="InterPro" id="IPR054089">
    <property type="entry name" value="Cep192-like_D3"/>
</dbReference>
<dbReference type="Pfam" id="PF22076">
    <property type="entry name" value="Cep192_D6"/>
    <property type="match status" value="1"/>
</dbReference>
<dbReference type="Pfam" id="PF22064">
    <property type="entry name" value="Cep192_D2"/>
    <property type="match status" value="1"/>
</dbReference>
<dbReference type="Pfam" id="PF22065">
    <property type="entry name" value="Cep192_D7"/>
    <property type="match status" value="1"/>
</dbReference>
<evidence type="ECO:0000313" key="11">
    <source>
        <dbReference type="Proteomes" id="UP000233180"/>
    </source>
</evidence>
<feature type="region of interest" description="Disordered" evidence="1">
    <location>
        <begin position="488"/>
        <end position="556"/>
    </location>
</feature>
<dbReference type="InterPro" id="IPR054088">
    <property type="entry name" value="Cep192-like_D8"/>
</dbReference>
<dbReference type="GO" id="GO:0019901">
    <property type="term" value="F:protein kinase binding"/>
    <property type="evidence" value="ECO:0007669"/>
    <property type="project" value="TreeGrafter"/>
</dbReference>
<feature type="domain" description="Cep192-like" evidence="2">
    <location>
        <begin position="890"/>
        <end position="1011"/>
    </location>
</feature>
<dbReference type="GO" id="GO:0005814">
    <property type="term" value="C:centriole"/>
    <property type="evidence" value="ECO:0007669"/>
    <property type="project" value="TreeGrafter"/>
</dbReference>
<dbReference type="InterPro" id="IPR054091">
    <property type="entry name" value="Cep192-like_D5"/>
</dbReference>
<dbReference type="GO" id="GO:0090307">
    <property type="term" value="P:mitotic spindle assembly"/>
    <property type="evidence" value="ECO:0007669"/>
    <property type="project" value="TreeGrafter"/>
</dbReference>
<dbReference type="InterPro" id="IPR054092">
    <property type="entry name" value="Cep192-like_D6"/>
</dbReference>
<feature type="domain" description="Cep192-like" evidence="6">
    <location>
        <begin position="1169"/>
        <end position="1258"/>
    </location>
</feature>
<reference evidence="10" key="2">
    <citation type="submission" date="2025-08" db="UniProtKB">
        <authorList>
            <consortium name="Ensembl"/>
        </authorList>
    </citation>
    <scope>IDENTIFICATION</scope>
</reference>
<reference evidence="10" key="3">
    <citation type="submission" date="2025-09" db="UniProtKB">
        <authorList>
            <consortium name="Ensembl"/>
        </authorList>
    </citation>
    <scope>IDENTIFICATION</scope>
</reference>
<proteinExistence type="predicted"/>
<evidence type="ECO:0000259" key="8">
    <source>
        <dbReference type="Pfam" id="PF22074"/>
    </source>
</evidence>
<keyword evidence="11" id="KW-1185">Reference proteome</keyword>
<sequence length="2049" mass="224937">MDGCLDTETPTVSIQENVDVASLKPISDSGINFSDALWSPTCERRTCERHESVEKSKDKTDLPQSVVYQNEEGRWVTDLAYYTSFNSKQHLNMSLSDEMNEDFRSGSEAFALIAQDEEEFNKEHQFIQPSFGYFIRSPEKREPIALIRKSDVSSRGDLEKEMTHLNHDLYSGDLNEQSQAQLSEGSITLQVEAVKSTSQVDENDVTLMADKGKTQDTFFMSNTPQRCKDKLPDSGDSVLRISTIASAIAEASVNTDPSQLAAMIKALSNKTRDKTFQEDEKQKDCSHVCHFLPNDLEKSNGSNAFDMEKYLKKTEVSRYESALENFSRTGMSDTWDLSLPKEQITQDIHTVDLSATSVSVREPEENTAAIVYVENGERESQESSRTVKSSISITNMRENSSAVVDGKTCSIDNKLQDVGNNEKTISVSTPSDSYSSVRNSRITSLCLLKECEEIRDSRENQRQNECVSEISNSEKHVTFENHCIVSPKNSDLKSISPEHGGRGSEDEQESFRPSTSPLSHSSPSEISGTSSSGCALESFGSAAQQQQPPCKEELSPLACSPAGVSRLTYVSEPESSYPTTTTDDALEDRKSDITSELSTTIIQGSPATLEERRKVPFQNRGKGTLSSVIQNNSDTRKATETTSLSSKAEYVKPDFKWSKDPSSKSGNLLETNEVGLTSNPEEVDLIRLALLGKSGLSCQVGSATSRPVSCQEPVDEDQRIIPKDKSTAGREFSGQVSHQTTSENQCTPIPSSTVRGSVADMQNMPAAVHALLTQPSLSTAPFAQRCLGTLPSAGSTTLPQCHAGSATVCGFSGGLPYPAVAGEPVQNSLAVGICLGSNVGSGWMGTSSLCNPYSNTLNQNLLSATKPFPVPSVGTNCGIEPWDSGMTSGLGSVRVPEELKLPHACCVGIASQTLLSVLNPTDRWLQVSIGVLSVSVNGEKVDLSTYRCLVFKNKAIIRPHTTEEIKVLFIPSSPGVFRCTFSVASWPCSTDAETIVQAEALASTVTLTAIAESPVIEVETEKKDVLDFGDLTYGGWKALPLKLINRTHATVPIRLIINANAAAWRCFMFSKEPVRAPVDVAPCTDVVTRLAGPSVVSHVMPASYDGQDPEFLMIWVLFHSPKKQISSSEVLDSAEEFSAKVDIEVDSPNPTPVLRSVSLRARAGIARIHAPRDLQTMHFLAKVASSTKQHLPLKNAGNIEVYLDIKVYRLSADGESALLSAGLLSSDERITENFFLRMLKILVQPFGPQYEVMLKGEVISSGSKPLSPGPCLDIPSILSNKQFLAWGGVPLGRTQLQKLALRNNSASTTQHLRLLIRGQDQDCFQLQNTFGSEQRLTSNCEIRIHPKEDIIISVLFAPTRLSCMLARLEIKQLGNRSQPGVKFTIPLSGYGGTSNLILEGVKKLSDSYMVTVNGLVPGKESKIVFSVRNTGSRAAFVKAVGFKDSQKKILLDPKVLRIFPDKFVLKERTQEDVTLIYNPSDRGINNKTATELSTVYLFGGDEISRQQYRRALLHKPEMIKGILPEHSVFQNINFVEAFQDELLVTEVYDLPQRPNDVQLFYGSMCKIILSVIGEFRDCISSREFLQPSSKASLESTSDLGASGRHGGNVSLDVLPVKGPQGSPLLSQAVRPPPNQPASEEPWTVLPEHLILVAPSPCDMAKTECFQIVNNSVRLLRFELCWPAHCLTVTPQHGCVAPESKLQILVSPNSSLSTKQSMFPWSGLIYIHCDAGQKKIVKVQIREDLTQVDLLTRLTSKPFGILSPVSEPSVSHLVKPMTKPPSTKVEIRNKSITFPTTEPGETSESCLELENHGTTDVKWHLSSLAPPYVKGVDESGDVFRATYAAFRCSPISGLLESHGIQKVSITFLPRGRGDYAQFWDVECHPLKEPHMKHTLRFQLSGQSIEAENEPENAHLSTDSLIKIDHLVKARRQAVSEASARIPEQLDVTARGVYAPEDVYRFLPTSVGESRTLKVNLRNNSFITHSLKFLSPREPFYVRHSKYSLRAQHYINMPVQFKPKSAGKFEALLVIQTDEGKSIAIRLIGEALGKN</sequence>
<dbReference type="Pfam" id="PF22066">
    <property type="entry name" value="Cep192_D8"/>
    <property type="match status" value="1"/>
</dbReference>
<dbReference type="FunFam" id="2.60.40.10:FF:001246">
    <property type="entry name" value="Centrosomal protein of 192 kDa"/>
    <property type="match status" value="1"/>
</dbReference>
<evidence type="ECO:0000259" key="6">
    <source>
        <dbReference type="Pfam" id="PF22067"/>
    </source>
</evidence>
<dbReference type="PANTHER" id="PTHR16029">
    <property type="entry name" value="CENTROSOMAL PROTEIN OF 192 KDA"/>
    <property type="match status" value="1"/>
</dbReference>
<dbReference type="PANTHER" id="PTHR16029:SF11">
    <property type="entry name" value="CENTROSOMAL PROTEIN OF 192 KDA"/>
    <property type="match status" value="1"/>
</dbReference>
<feature type="compositionally biased region" description="Polar residues" evidence="1">
    <location>
        <begin position="624"/>
        <end position="633"/>
    </location>
</feature>
<feature type="region of interest" description="Disordered" evidence="1">
    <location>
        <begin position="570"/>
        <end position="594"/>
    </location>
</feature>
<feature type="domain" description="Cep192-like" evidence="5">
    <location>
        <begin position="1948"/>
        <end position="2046"/>
    </location>
</feature>
<feature type="region of interest" description="Disordered" evidence="1">
    <location>
        <begin position="623"/>
        <end position="645"/>
    </location>
</feature>
<feature type="domain" description="Cep192-like" evidence="4">
    <location>
        <begin position="1780"/>
        <end position="1903"/>
    </location>
</feature>
<dbReference type="Pfam" id="PF22067">
    <property type="entry name" value="Cep192_D3"/>
    <property type="match status" value="1"/>
</dbReference>
<evidence type="ECO:0000259" key="2">
    <source>
        <dbReference type="Pfam" id="PF22060"/>
    </source>
</evidence>
<protein>
    <submittedName>
        <fullName evidence="10">Centrosomal protein 192</fullName>
    </submittedName>
</protein>
<dbReference type="GO" id="GO:0005737">
    <property type="term" value="C:cytoplasm"/>
    <property type="evidence" value="ECO:0007669"/>
    <property type="project" value="TreeGrafter"/>
</dbReference>
<feature type="domain" description="Cep192/Spd-2-like" evidence="7">
    <location>
        <begin position="1275"/>
        <end position="1392"/>
    </location>
</feature>
<dbReference type="Proteomes" id="UP000233180">
    <property type="component" value="Unassembled WGS sequence"/>
</dbReference>
<evidence type="ECO:0000259" key="5">
    <source>
        <dbReference type="Pfam" id="PF22066"/>
    </source>
</evidence>
<feature type="region of interest" description="Disordered" evidence="1">
    <location>
        <begin position="727"/>
        <end position="750"/>
    </location>
</feature>
<evidence type="ECO:0000256" key="1">
    <source>
        <dbReference type="SAM" id="MobiDB-lite"/>
    </source>
</evidence>
<feature type="compositionally biased region" description="Polar residues" evidence="1">
    <location>
        <begin position="734"/>
        <end position="750"/>
    </location>
</feature>
<dbReference type="InterPro" id="IPR054086">
    <property type="entry name" value="Cep192-like_D2"/>
</dbReference>
<reference evidence="10 11" key="1">
    <citation type="submission" date="2016-06" db="EMBL/GenBank/DDBJ databases">
        <title>Genome of Rhinopithecus bieti.</title>
        <authorList>
            <person name="Wu"/>
            <person name="C.-I. and Zhang"/>
            <person name="Y."/>
        </authorList>
    </citation>
    <scope>NUCLEOTIDE SEQUENCE</scope>
</reference>
<evidence type="ECO:0000259" key="7">
    <source>
        <dbReference type="Pfam" id="PF22073"/>
    </source>
</evidence>
<evidence type="ECO:0000259" key="4">
    <source>
        <dbReference type="Pfam" id="PF22065"/>
    </source>
</evidence>
<dbReference type="Pfam" id="PF22060">
    <property type="entry name" value="Cep192_D1"/>
    <property type="match status" value="1"/>
</dbReference>
<dbReference type="InterPro" id="IPR054090">
    <property type="entry name" value="Cep192_Spd-2-like_dom"/>
</dbReference>
<dbReference type="InterPro" id="IPR013783">
    <property type="entry name" value="Ig-like_fold"/>
</dbReference>
<feature type="domain" description="Cep192-like" evidence="8">
    <location>
        <begin position="1398"/>
        <end position="1573"/>
    </location>
</feature>
<dbReference type="Pfam" id="PF22074">
    <property type="entry name" value="Cep192_D5"/>
    <property type="match status" value="1"/>
</dbReference>
<dbReference type="GO" id="GO:0071539">
    <property type="term" value="P:protein localization to centrosome"/>
    <property type="evidence" value="ECO:0007669"/>
    <property type="project" value="InterPro"/>
</dbReference>
<evidence type="ECO:0000259" key="3">
    <source>
        <dbReference type="Pfam" id="PF22064"/>
    </source>
</evidence>
<dbReference type="Pfam" id="PF22073">
    <property type="entry name" value="Cep192_D4"/>
    <property type="match status" value="1"/>
</dbReference>
<dbReference type="Gene3D" id="2.60.40.10">
    <property type="entry name" value="Immunoglobulins"/>
    <property type="match status" value="2"/>
</dbReference>